<dbReference type="EC" id="2.7.13.3" evidence="2"/>
<dbReference type="Gene3D" id="3.30.565.10">
    <property type="entry name" value="Histidine kinase-like ATPase, C-terminal domain"/>
    <property type="match status" value="1"/>
</dbReference>
<organism evidence="13 14">
    <name type="scientific">Streptomyces yunnanensis</name>
    <dbReference type="NCBI Taxonomy" id="156453"/>
    <lineage>
        <taxon>Bacteria</taxon>
        <taxon>Bacillati</taxon>
        <taxon>Actinomycetota</taxon>
        <taxon>Actinomycetes</taxon>
        <taxon>Kitasatosporales</taxon>
        <taxon>Streptomycetaceae</taxon>
        <taxon>Streptomyces</taxon>
    </lineage>
</organism>
<dbReference type="InterPro" id="IPR003594">
    <property type="entry name" value="HATPase_dom"/>
</dbReference>
<dbReference type="InterPro" id="IPR036890">
    <property type="entry name" value="HATPase_C_sf"/>
</dbReference>
<evidence type="ECO:0000259" key="11">
    <source>
        <dbReference type="Pfam" id="PF07730"/>
    </source>
</evidence>
<accession>A0ABY8A627</accession>
<feature type="transmembrane region" description="Helical" evidence="9">
    <location>
        <begin position="106"/>
        <end position="125"/>
    </location>
</feature>
<dbReference type="Pfam" id="PF23539">
    <property type="entry name" value="DUF7134"/>
    <property type="match status" value="1"/>
</dbReference>
<dbReference type="Gene3D" id="1.20.5.1930">
    <property type="match status" value="1"/>
</dbReference>
<feature type="domain" description="Signal transduction histidine kinase subgroup 3 dimerisation and phosphoacceptor" evidence="11">
    <location>
        <begin position="186"/>
        <end position="251"/>
    </location>
</feature>
<evidence type="ECO:0000256" key="4">
    <source>
        <dbReference type="ARBA" id="ARBA00022679"/>
    </source>
</evidence>
<evidence type="ECO:0000256" key="8">
    <source>
        <dbReference type="ARBA" id="ARBA00023012"/>
    </source>
</evidence>
<evidence type="ECO:0000256" key="1">
    <source>
        <dbReference type="ARBA" id="ARBA00000085"/>
    </source>
</evidence>
<feature type="transmembrane region" description="Helical" evidence="9">
    <location>
        <begin position="69"/>
        <end position="94"/>
    </location>
</feature>
<evidence type="ECO:0000259" key="12">
    <source>
        <dbReference type="Pfam" id="PF23539"/>
    </source>
</evidence>
<dbReference type="Pfam" id="PF02518">
    <property type="entry name" value="HATPase_c"/>
    <property type="match status" value="1"/>
</dbReference>
<feature type="domain" description="DUF7134" evidence="12">
    <location>
        <begin position="25"/>
        <end position="161"/>
    </location>
</feature>
<comment type="catalytic activity">
    <reaction evidence="1">
        <text>ATP + protein L-histidine = ADP + protein N-phospho-L-histidine.</text>
        <dbReference type="EC" id="2.7.13.3"/>
    </reaction>
</comment>
<dbReference type="SUPFAM" id="SSF55874">
    <property type="entry name" value="ATPase domain of HSP90 chaperone/DNA topoisomerase II/histidine kinase"/>
    <property type="match status" value="1"/>
</dbReference>
<dbReference type="PANTHER" id="PTHR24421:SF10">
    <property type="entry name" value="NITRATE_NITRITE SENSOR PROTEIN NARQ"/>
    <property type="match status" value="1"/>
</dbReference>
<dbReference type="CDD" id="cd16917">
    <property type="entry name" value="HATPase_UhpB-NarQ-NarX-like"/>
    <property type="match status" value="1"/>
</dbReference>
<evidence type="ECO:0000256" key="6">
    <source>
        <dbReference type="ARBA" id="ARBA00022777"/>
    </source>
</evidence>
<dbReference type="InterPro" id="IPR055558">
    <property type="entry name" value="DUF7134"/>
</dbReference>
<evidence type="ECO:0000313" key="13">
    <source>
        <dbReference type="EMBL" id="WEB40171.1"/>
    </source>
</evidence>
<dbReference type="PANTHER" id="PTHR24421">
    <property type="entry name" value="NITRATE/NITRITE SENSOR PROTEIN NARX-RELATED"/>
    <property type="match status" value="1"/>
</dbReference>
<feature type="transmembrane region" description="Helical" evidence="9">
    <location>
        <begin position="17"/>
        <end position="36"/>
    </location>
</feature>
<sequence length="384" mass="40800">MSTSLRQRLRTWVASPFYPWTSGGALTAFAAVELLVVPRHSLVIALGVLLSAAALAWRRSHPATAALSAAAALVSFAAGTDLYIAATVSGLMACYTLGRHRVAHPALLVGGGSVLSLAVNVWHIVSWHPRSYSLDLLAEWFVLTVAILAAVSMGDAVRAREETQRERAAAQARVLAMERRQAAEAERAAIARELHDVVSHSVSVIAVQAESATYTTPDLSPQAREGFQQIAASARASMTELRRLLGVLRTDPQDRTGTAPQPTLEALGDLIAQHRSVGGEVELRISGDRVELPTSCELSAYRIVQEGLTNVRRHAPGAQAVVEIDYRPDRLAVRIADDGPGQPGVVHSGHGLAGMQERAALLGGKLTASPGPDGGFLVEAELPW</sequence>
<keyword evidence="7" id="KW-0067">ATP-binding</keyword>
<evidence type="ECO:0000256" key="5">
    <source>
        <dbReference type="ARBA" id="ARBA00022741"/>
    </source>
</evidence>
<feature type="transmembrane region" description="Helical" evidence="9">
    <location>
        <begin position="137"/>
        <end position="157"/>
    </location>
</feature>
<feature type="domain" description="Histidine kinase/HSP90-like ATPase" evidence="10">
    <location>
        <begin position="299"/>
        <end position="383"/>
    </location>
</feature>
<keyword evidence="4" id="KW-0808">Transferase</keyword>
<evidence type="ECO:0000259" key="10">
    <source>
        <dbReference type="Pfam" id="PF02518"/>
    </source>
</evidence>
<proteinExistence type="predicted"/>
<protein>
    <recommendedName>
        <fullName evidence="2">histidine kinase</fullName>
        <ecNumber evidence="2">2.7.13.3</ecNumber>
    </recommendedName>
</protein>
<evidence type="ECO:0000256" key="2">
    <source>
        <dbReference type="ARBA" id="ARBA00012438"/>
    </source>
</evidence>
<keyword evidence="9" id="KW-1133">Transmembrane helix</keyword>
<evidence type="ECO:0000256" key="9">
    <source>
        <dbReference type="SAM" id="Phobius"/>
    </source>
</evidence>
<evidence type="ECO:0000256" key="3">
    <source>
        <dbReference type="ARBA" id="ARBA00022553"/>
    </source>
</evidence>
<evidence type="ECO:0000256" key="7">
    <source>
        <dbReference type="ARBA" id="ARBA00022840"/>
    </source>
</evidence>
<keyword evidence="9" id="KW-0472">Membrane</keyword>
<dbReference type="Pfam" id="PF07730">
    <property type="entry name" value="HisKA_3"/>
    <property type="match status" value="1"/>
</dbReference>
<keyword evidence="6 13" id="KW-0418">Kinase</keyword>
<dbReference type="GO" id="GO:0016301">
    <property type="term" value="F:kinase activity"/>
    <property type="evidence" value="ECO:0007669"/>
    <property type="project" value="UniProtKB-KW"/>
</dbReference>
<dbReference type="Proteomes" id="UP001218629">
    <property type="component" value="Chromosome"/>
</dbReference>
<dbReference type="InterPro" id="IPR050482">
    <property type="entry name" value="Sensor_HK_TwoCompSys"/>
</dbReference>
<keyword evidence="8" id="KW-0902">Two-component regulatory system</keyword>
<keyword evidence="14" id="KW-1185">Reference proteome</keyword>
<dbReference type="InterPro" id="IPR011712">
    <property type="entry name" value="Sig_transdc_His_kin_sub3_dim/P"/>
</dbReference>
<dbReference type="RefSeq" id="WP_275307603.1">
    <property type="nucleotide sequence ID" value="NZ_CP095749.1"/>
</dbReference>
<name>A0ABY8A627_9ACTN</name>
<evidence type="ECO:0000313" key="14">
    <source>
        <dbReference type="Proteomes" id="UP001218629"/>
    </source>
</evidence>
<keyword evidence="9" id="KW-0812">Transmembrane</keyword>
<keyword evidence="3" id="KW-0597">Phosphoprotein</keyword>
<keyword evidence="5" id="KW-0547">Nucleotide-binding</keyword>
<dbReference type="EMBL" id="CP095749">
    <property type="protein sequence ID" value="WEB40171.1"/>
    <property type="molecule type" value="Genomic_DNA"/>
</dbReference>
<feature type="transmembrane region" description="Helical" evidence="9">
    <location>
        <begin position="41"/>
        <end position="57"/>
    </location>
</feature>
<gene>
    <name evidence="13" type="ORF">MOV08_13345</name>
</gene>
<reference evidence="13 14" key="1">
    <citation type="submission" date="2022-03" db="EMBL/GenBank/DDBJ databases">
        <title>Streptomyces yunnanensis P86,complete genome.</title>
        <authorList>
            <person name="Chen S."/>
            <person name="Zhang Q."/>
        </authorList>
    </citation>
    <scope>NUCLEOTIDE SEQUENCE [LARGE SCALE GENOMIC DNA]</scope>
    <source>
        <strain evidence="13 14">P86</strain>
    </source>
</reference>